<keyword evidence="4" id="KW-0804">Transcription</keyword>
<dbReference type="SUPFAM" id="SSF88946">
    <property type="entry name" value="Sigma2 domain of RNA polymerase sigma factors"/>
    <property type="match status" value="1"/>
</dbReference>
<organism evidence="6 7">
    <name type="scientific">Roseateles paludis</name>
    <dbReference type="NCBI Taxonomy" id="3145238"/>
    <lineage>
        <taxon>Bacteria</taxon>
        <taxon>Pseudomonadati</taxon>
        <taxon>Pseudomonadota</taxon>
        <taxon>Betaproteobacteria</taxon>
        <taxon>Burkholderiales</taxon>
        <taxon>Sphaerotilaceae</taxon>
        <taxon>Roseateles</taxon>
    </lineage>
</organism>
<evidence type="ECO:0000259" key="5">
    <source>
        <dbReference type="Pfam" id="PF07638"/>
    </source>
</evidence>
<dbReference type="EMBL" id="JBDPZD010000002">
    <property type="protein sequence ID" value="MEO3691212.1"/>
    <property type="molecule type" value="Genomic_DNA"/>
</dbReference>
<dbReference type="InterPro" id="IPR053812">
    <property type="entry name" value="HTH_Sigma70_ECF-like"/>
</dbReference>
<proteinExistence type="inferred from homology"/>
<dbReference type="InterPro" id="IPR013324">
    <property type="entry name" value="RNA_pol_sigma_r3/r4-like"/>
</dbReference>
<gene>
    <name evidence="6" type="ORF">ABDJ85_06990</name>
</gene>
<sequence>MSDLTVLLDQARGGDAGALDRVFEALYEELAMMARSRLRRGERVTLADTGALVHESWMRLRQSGRLNFEDRGHFLAHAAQVMRSVIVDIARRSQAQRRGGDQAFVTLDTLVSDAVAAPGPEPDVIEVSAALDELARLDPRLARVVEMRWFGGVSEADIAETLGVSERTVRRDWDKARAFLRTLLRT</sequence>
<dbReference type="Pfam" id="PF07638">
    <property type="entry name" value="Sigma70_ECF"/>
    <property type="match status" value="1"/>
</dbReference>
<feature type="domain" description="RNA polymerase sigma-70 ECF-like HTH" evidence="5">
    <location>
        <begin position="1"/>
        <end position="183"/>
    </location>
</feature>
<protein>
    <submittedName>
        <fullName evidence="6">ECF-type sigma factor</fullName>
    </submittedName>
</protein>
<evidence type="ECO:0000256" key="1">
    <source>
        <dbReference type="ARBA" id="ARBA00010641"/>
    </source>
</evidence>
<dbReference type="InterPro" id="IPR039425">
    <property type="entry name" value="RNA_pol_sigma-70-like"/>
</dbReference>
<dbReference type="Gene3D" id="1.10.10.10">
    <property type="entry name" value="Winged helix-like DNA-binding domain superfamily/Winged helix DNA-binding domain"/>
    <property type="match status" value="1"/>
</dbReference>
<evidence type="ECO:0000256" key="4">
    <source>
        <dbReference type="ARBA" id="ARBA00023163"/>
    </source>
</evidence>
<keyword evidence="3" id="KW-0731">Sigma factor</keyword>
<evidence type="ECO:0000256" key="2">
    <source>
        <dbReference type="ARBA" id="ARBA00023015"/>
    </source>
</evidence>
<keyword evidence="2" id="KW-0805">Transcription regulation</keyword>
<dbReference type="Proteomes" id="UP001495147">
    <property type="component" value="Unassembled WGS sequence"/>
</dbReference>
<dbReference type="NCBIfam" id="TIGR02937">
    <property type="entry name" value="sigma70-ECF"/>
    <property type="match status" value="1"/>
</dbReference>
<comment type="similarity">
    <text evidence="1">Belongs to the sigma-70 factor family. ECF subfamily.</text>
</comment>
<evidence type="ECO:0000313" key="7">
    <source>
        <dbReference type="Proteomes" id="UP001495147"/>
    </source>
</evidence>
<evidence type="ECO:0000313" key="6">
    <source>
        <dbReference type="EMBL" id="MEO3691212.1"/>
    </source>
</evidence>
<dbReference type="NCBIfam" id="TIGR02999">
    <property type="entry name" value="Sig-70_X6"/>
    <property type="match status" value="1"/>
</dbReference>
<dbReference type="SUPFAM" id="SSF88659">
    <property type="entry name" value="Sigma3 and sigma4 domains of RNA polymerase sigma factors"/>
    <property type="match status" value="1"/>
</dbReference>
<evidence type="ECO:0000256" key="3">
    <source>
        <dbReference type="ARBA" id="ARBA00023082"/>
    </source>
</evidence>
<dbReference type="PANTHER" id="PTHR43133:SF39">
    <property type="entry name" value="SIMILAR TO RNA POLYMERASE SIGMA-E FACTOR"/>
    <property type="match status" value="1"/>
</dbReference>
<reference evidence="6 7" key="1">
    <citation type="submission" date="2024-05" db="EMBL/GenBank/DDBJ databases">
        <title>Roseateles sp. DJS-2-20 16S ribosomal RNA gene Genome sequencing and assembly.</title>
        <authorList>
            <person name="Woo H."/>
        </authorList>
    </citation>
    <scope>NUCLEOTIDE SEQUENCE [LARGE SCALE GENOMIC DNA]</scope>
    <source>
        <strain evidence="6 7">DJS-2-20</strain>
    </source>
</reference>
<dbReference type="Gene3D" id="1.10.1740.10">
    <property type="match status" value="1"/>
</dbReference>
<dbReference type="PANTHER" id="PTHR43133">
    <property type="entry name" value="RNA POLYMERASE ECF-TYPE SIGMA FACTO"/>
    <property type="match status" value="1"/>
</dbReference>
<comment type="caution">
    <text evidence="6">The sequence shown here is derived from an EMBL/GenBank/DDBJ whole genome shotgun (WGS) entry which is preliminary data.</text>
</comment>
<name>A0ABV0G0F4_9BURK</name>
<dbReference type="InterPro" id="IPR013325">
    <property type="entry name" value="RNA_pol_sigma_r2"/>
</dbReference>
<keyword evidence="7" id="KW-1185">Reference proteome</keyword>
<dbReference type="InterPro" id="IPR014284">
    <property type="entry name" value="RNA_pol_sigma-70_dom"/>
</dbReference>
<dbReference type="InterPro" id="IPR036388">
    <property type="entry name" value="WH-like_DNA-bd_sf"/>
</dbReference>
<accession>A0ABV0G0F4</accession>
<dbReference type="RefSeq" id="WP_347704055.1">
    <property type="nucleotide sequence ID" value="NZ_JBDPZD010000002.1"/>
</dbReference>
<dbReference type="InterPro" id="IPR011517">
    <property type="entry name" value="RNA_pol_sigma70_ECF-like"/>
</dbReference>